<name>A0A6C0CZI2_9ZZZZ</name>
<reference evidence="2" key="1">
    <citation type="journal article" date="2020" name="Nature">
        <title>Giant virus diversity and host interactions through global metagenomics.</title>
        <authorList>
            <person name="Schulz F."/>
            <person name="Roux S."/>
            <person name="Paez-Espino D."/>
            <person name="Jungbluth S."/>
            <person name="Walsh D.A."/>
            <person name="Denef V.J."/>
            <person name="McMahon K.D."/>
            <person name="Konstantinidis K.T."/>
            <person name="Eloe-Fadrosh E.A."/>
            <person name="Kyrpides N.C."/>
            <person name="Woyke T."/>
        </authorList>
    </citation>
    <scope>NUCLEOTIDE SEQUENCE</scope>
    <source>
        <strain evidence="2">GVMAG-M-3300023174-104</strain>
    </source>
</reference>
<proteinExistence type="predicted"/>
<dbReference type="AlphaFoldDB" id="A0A6C0CZI2"/>
<sequence length="449" mass="51705">MNPINPTKQKNEKNKTKINNNINISSIANEGVSGSSNSFKSSLFSKGKGVMKSECSKNLWDILAIHNNILHLSRAATTINSANSANSLNMVKEDEEEDHHHFSFYLIKALPIMDKYKTMIKDRGKINFMGSRRPPPTNCEDLQTLVIDYMNLVQRYFPQWYDDLLSRGAATSNPKSSSSSSSKNSLKLESSTATEIDPSIRLSFSGDSINTSNTMLSTKGGSKCAHCEEENALFIMTDGLMTCENCGVTSEFSKASVICYKDIDRVNITSKYQYDRITHFKDCINQFQGKQNSTIDKKVYDDLIFQFRQHDLIPEDWKDLPKDEAFQKITKEHILLFLKETNHTKHYEDIVLIHSNLSGIVPPDLSSIENKLLQDFDALTNLYDRKYRNLERKNFINTQYVLFQLLRRHRFPCKKEDFNILKTIDRKYYHDDITRSLFEELGYNFTATF</sequence>
<evidence type="ECO:0000313" key="2">
    <source>
        <dbReference type="EMBL" id="QHT10226.1"/>
    </source>
</evidence>
<organism evidence="2">
    <name type="scientific">viral metagenome</name>
    <dbReference type="NCBI Taxonomy" id="1070528"/>
    <lineage>
        <taxon>unclassified sequences</taxon>
        <taxon>metagenomes</taxon>
        <taxon>organismal metagenomes</taxon>
    </lineage>
</organism>
<feature type="region of interest" description="Disordered" evidence="1">
    <location>
        <begin position="171"/>
        <end position="190"/>
    </location>
</feature>
<feature type="compositionally biased region" description="Low complexity" evidence="1">
    <location>
        <begin position="172"/>
        <end position="190"/>
    </location>
</feature>
<evidence type="ECO:0000256" key="1">
    <source>
        <dbReference type="SAM" id="MobiDB-lite"/>
    </source>
</evidence>
<dbReference type="InterPro" id="IPR007031">
    <property type="entry name" value="Poxvirus_VLTF3"/>
</dbReference>
<protein>
    <submittedName>
        <fullName evidence="2">Uncharacterized protein</fullName>
    </submittedName>
</protein>
<feature type="region of interest" description="Disordered" evidence="1">
    <location>
        <begin position="1"/>
        <end position="20"/>
    </location>
</feature>
<accession>A0A6C0CZI2</accession>
<dbReference type="EMBL" id="MN739519">
    <property type="protein sequence ID" value="QHT10226.1"/>
    <property type="molecule type" value="Genomic_DNA"/>
</dbReference>
<dbReference type="Pfam" id="PF04947">
    <property type="entry name" value="Pox_VLTF3"/>
    <property type="match status" value="1"/>
</dbReference>
<dbReference type="GO" id="GO:0046782">
    <property type="term" value="P:regulation of viral transcription"/>
    <property type="evidence" value="ECO:0007669"/>
    <property type="project" value="InterPro"/>
</dbReference>